<dbReference type="STRING" id="709015.GCA_000472485_01559"/>
<evidence type="ECO:0000259" key="3">
    <source>
        <dbReference type="Pfam" id="PF05569"/>
    </source>
</evidence>
<feature type="transmembrane region" description="Helical" evidence="2">
    <location>
        <begin position="37"/>
        <end position="59"/>
    </location>
</feature>
<dbReference type="GO" id="GO:0009279">
    <property type="term" value="C:cell outer membrane"/>
    <property type="evidence" value="ECO:0007669"/>
    <property type="project" value="UniProtKB-SubCell"/>
</dbReference>
<dbReference type="Pfam" id="PF05569">
    <property type="entry name" value="Peptidase_M56"/>
    <property type="match status" value="1"/>
</dbReference>
<dbReference type="CDD" id="cd07341">
    <property type="entry name" value="M56_BlaR1_MecR1_like"/>
    <property type="match status" value="1"/>
</dbReference>
<dbReference type="Proteomes" id="UP000266292">
    <property type="component" value="Chromosome"/>
</dbReference>
<dbReference type="OrthoDB" id="1522859at2"/>
<dbReference type="AlphaFoldDB" id="A0A1X9YR69"/>
<dbReference type="PANTHER" id="PTHR34978:SF3">
    <property type="entry name" value="SLR0241 PROTEIN"/>
    <property type="match status" value="1"/>
</dbReference>
<evidence type="ECO:0000313" key="4">
    <source>
        <dbReference type="EMBL" id="ARS35344.1"/>
    </source>
</evidence>
<comment type="subcellular location">
    <subcellularLocation>
        <location evidence="1">Cell outer membrane</location>
        <topology evidence="1">Multi-pass membrane protein</topology>
    </subcellularLocation>
</comment>
<keyword evidence="1" id="KW-1134">Transmembrane beta strand</keyword>
<gene>
    <name evidence="4" type="ORF">CA264_07770</name>
</gene>
<dbReference type="PANTHER" id="PTHR34978">
    <property type="entry name" value="POSSIBLE SENSOR-TRANSDUCER PROTEIN BLAR"/>
    <property type="match status" value="1"/>
</dbReference>
<comment type="similarity">
    <text evidence="1">Belongs to the TonB-dependent receptor family.</text>
</comment>
<keyword evidence="1" id="KW-0813">Transport</keyword>
<evidence type="ECO:0000313" key="5">
    <source>
        <dbReference type="Proteomes" id="UP000266292"/>
    </source>
</evidence>
<dbReference type="InterPro" id="IPR052173">
    <property type="entry name" value="Beta-lactam_resp_regulator"/>
</dbReference>
<keyword evidence="1 2" id="KW-0472">Membrane</keyword>
<organism evidence="4 5">
    <name type="scientific">Pontibacter actiniarum</name>
    <dbReference type="NCBI Taxonomy" id="323450"/>
    <lineage>
        <taxon>Bacteria</taxon>
        <taxon>Pseudomonadati</taxon>
        <taxon>Bacteroidota</taxon>
        <taxon>Cytophagia</taxon>
        <taxon>Cytophagales</taxon>
        <taxon>Hymenobacteraceae</taxon>
        <taxon>Pontibacter</taxon>
    </lineage>
</organism>
<accession>A0A1X9YR69</accession>
<reference evidence="5" key="1">
    <citation type="submission" date="2017-05" db="EMBL/GenBank/DDBJ databases">
        <authorList>
            <person name="Ray J."/>
            <person name="Price M."/>
            <person name="Deutschbauer A."/>
        </authorList>
    </citation>
    <scope>NUCLEOTIDE SEQUENCE [LARGE SCALE GENOMIC DNA]</scope>
    <source>
        <strain evidence="5">DSM 19842</strain>
    </source>
</reference>
<evidence type="ECO:0000256" key="1">
    <source>
        <dbReference type="PROSITE-ProRule" id="PRU01360"/>
    </source>
</evidence>
<name>A0A1X9YR69_9BACT</name>
<dbReference type="InterPro" id="IPR039426">
    <property type="entry name" value="TonB-dep_rcpt-like"/>
</dbReference>
<sequence>MPAAVLYLLKANLALLLFYVAYRLLLRHLTFYTYNRIYLLAALLLSSLFPLLDLSPLYAQPSQLGAELLILLPNWPAASAATAQVQEHDYWQWLLLGYGAGVLVLLGKFILELASLWRLHRHAAPSVWQGQTYRQLSGQVSPFSFWHTVYLNPQLHTEQELEALLLHEQAHTRQLHTLDVLLGQMAKAVYWCNPAAWLLQQDIRQNLEFIADQQVLQRGVPSKTYQYSLVRAGLLPPDSNLVMCFSFNHIKSRIMMMNKEKSNPLNKLKYLLLPPAVAVMVLLTTTSKAEVEQAAQSLVRSGAAQTAGTTASKGSGTSTGLLQEGLVYFVDGKRTDAGSVKSLDPNQIEKVDVLKGEKAQRLVAGGDVTGVVVITTKGGKDSAEAKALQEKINKVNTGAGGSASVSVESTSGVSGFFEAGKDALYFLNGKEISYQKMLAVDPGTITSIEVSKSTDAVEKYGEKGRNGVVHISTK</sequence>
<dbReference type="SUPFAM" id="SSF56935">
    <property type="entry name" value="Porins"/>
    <property type="match status" value="1"/>
</dbReference>
<keyword evidence="2" id="KW-1133">Transmembrane helix</keyword>
<dbReference type="InterPro" id="IPR037066">
    <property type="entry name" value="Plug_dom_sf"/>
</dbReference>
<keyword evidence="1 2" id="KW-0812">Transmembrane</keyword>
<evidence type="ECO:0000256" key="2">
    <source>
        <dbReference type="SAM" id="Phobius"/>
    </source>
</evidence>
<dbReference type="EMBL" id="CP021235">
    <property type="protein sequence ID" value="ARS35344.1"/>
    <property type="molecule type" value="Genomic_DNA"/>
</dbReference>
<dbReference type="Gene3D" id="2.170.130.10">
    <property type="entry name" value="TonB-dependent receptor, plug domain"/>
    <property type="match status" value="2"/>
</dbReference>
<feature type="domain" description="Peptidase M56" evidence="3">
    <location>
        <begin position="156"/>
        <end position="257"/>
    </location>
</feature>
<protein>
    <recommendedName>
        <fullName evidence="3">Peptidase M56 domain-containing protein</fullName>
    </recommendedName>
</protein>
<dbReference type="RefSeq" id="WP_036775769.1">
    <property type="nucleotide sequence ID" value="NZ_CP021235.1"/>
</dbReference>
<feature type="transmembrane region" description="Helical" evidence="2">
    <location>
        <begin position="6"/>
        <end position="25"/>
    </location>
</feature>
<dbReference type="InterPro" id="IPR008756">
    <property type="entry name" value="Peptidase_M56"/>
</dbReference>
<keyword evidence="1" id="KW-0998">Cell outer membrane</keyword>
<proteinExistence type="inferred from homology"/>
<dbReference type="PROSITE" id="PS52016">
    <property type="entry name" value="TONB_DEPENDENT_REC_3"/>
    <property type="match status" value="1"/>
</dbReference>
<dbReference type="KEGG" id="pact:CA264_07770"/>
<keyword evidence="5" id="KW-1185">Reference proteome</keyword>